<accession>A0A512J1L4</accession>
<dbReference type="AlphaFoldDB" id="A0A512J1L4"/>
<gene>
    <name evidence="2" type="ORF">GCM10007888_07810</name>
    <name evidence="1" type="ORF">MOX02_18550</name>
</gene>
<dbReference type="EMBL" id="BSPK01000008">
    <property type="protein sequence ID" value="GLS62400.1"/>
    <property type="molecule type" value="Genomic_DNA"/>
</dbReference>
<comment type="caution">
    <text evidence="1">The sequence shown here is derived from an EMBL/GenBank/DDBJ whole genome shotgun (WGS) entry which is preliminary data.</text>
</comment>
<proteinExistence type="predicted"/>
<name>A0A512J1L4_9HYPH</name>
<keyword evidence="4" id="KW-1185">Reference proteome</keyword>
<reference evidence="2" key="1">
    <citation type="journal article" date="2014" name="Int. J. Syst. Evol. Microbiol.">
        <title>Complete genome of a new Firmicutes species belonging to the dominant human colonic microbiota ('Ruminococcus bicirculans') reveals two chromosomes and a selective capacity to utilize plant glucans.</title>
        <authorList>
            <consortium name="NISC Comparative Sequencing Program"/>
            <person name="Wegmann U."/>
            <person name="Louis P."/>
            <person name="Goesmann A."/>
            <person name="Henrissat B."/>
            <person name="Duncan S.H."/>
            <person name="Flint H.J."/>
        </authorList>
    </citation>
    <scope>NUCLEOTIDE SEQUENCE</scope>
    <source>
        <strain evidence="2">NBRC 107715</strain>
    </source>
</reference>
<reference evidence="1 3" key="3">
    <citation type="submission" date="2019-07" db="EMBL/GenBank/DDBJ databases">
        <title>Whole genome shotgun sequence of Methylobacterium oxalidis NBRC 107715.</title>
        <authorList>
            <person name="Hosoyama A."/>
            <person name="Uohara A."/>
            <person name="Ohji S."/>
            <person name="Ichikawa N."/>
        </authorList>
    </citation>
    <scope>NUCLEOTIDE SEQUENCE [LARGE SCALE GENOMIC DNA]</scope>
    <source>
        <strain evidence="1 3">NBRC 107715</strain>
    </source>
</reference>
<evidence type="ECO:0000313" key="1">
    <source>
        <dbReference type="EMBL" id="GEP03817.1"/>
    </source>
</evidence>
<dbReference type="EMBL" id="BJZU01000028">
    <property type="protein sequence ID" value="GEP03817.1"/>
    <property type="molecule type" value="Genomic_DNA"/>
</dbReference>
<reference evidence="4" key="2">
    <citation type="journal article" date="2019" name="Int. J. Syst. Evol. Microbiol.">
        <title>The Global Catalogue of Microorganisms (GCM) 10K type strain sequencing project: providing services to taxonomists for standard genome sequencing and annotation.</title>
        <authorList>
            <consortium name="The Broad Institute Genomics Platform"/>
            <consortium name="The Broad Institute Genome Sequencing Center for Infectious Disease"/>
            <person name="Wu L."/>
            <person name="Ma J."/>
        </authorList>
    </citation>
    <scope>NUCLEOTIDE SEQUENCE [LARGE SCALE GENOMIC DNA]</scope>
    <source>
        <strain evidence="4">NBRC 107715</strain>
    </source>
</reference>
<reference evidence="2" key="4">
    <citation type="submission" date="2023-01" db="EMBL/GenBank/DDBJ databases">
        <title>Draft genome sequence of Methylobacterium oxalidis strain NBRC 107715.</title>
        <authorList>
            <person name="Sun Q."/>
            <person name="Mori K."/>
        </authorList>
    </citation>
    <scope>NUCLEOTIDE SEQUENCE</scope>
    <source>
        <strain evidence="2">NBRC 107715</strain>
    </source>
</reference>
<sequence>MASASEEHRAAWDFYRLPKPAQTVFRGRVVGARCGEPDVVAAFAAVGVTNSMRPPVMVYDDVAAALVALPVDGRPAIEVAMFGQALTPQEPAALVQETLARGRAIGHDDRQLAGAITVVLKSHGHLASKAALWTCS</sequence>
<protein>
    <submittedName>
        <fullName evidence="1">Uncharacterized protein</fullName>
    </submittedName>
</protein>
<evidence type="ECO:0000313" key="2">
    <source>
        <dbReference type="EMBL" id="GLS62400.1"/>
    </source>
</evidence>
<evidence type="ECO:0000313" key="3">
    <source>
        <dbReference type="Proteomes" id="UP000321960"/>
    </source>
</evidence>
<evidence type="ECO:0000313" key="4">
    <source>
        <dbReference type="Proteomes" id="UP001156856"/>
    </source>
</evidence>
<organism evidence="1 3">
    <name type="scientific">Methylobacterium oxalidis</name>
    <dbReference type="NCBI Taxonomy" id="944322"/>
    <lineage>
        <taxon>Bacteria</taxon>
        <taxon>Pseudomonadati</taxon>
        <taxon>Pseudomonadota</taxon>
        <taxon>Alphaproteobacteria</taxon>
        <taxon>Hyphomicrobiales</taxon>
        <taxon>Methylobacteriaceae</taxon>
        <taxon>Methylobacterium</taxon>
    </lineage>
</organism>
<dbReference type="Proteomes" id="UP000321960">
    <property type="component" value="Unassembled WGS sequence"/>
</dbReference>
<dbReference type="Proteomes" id="UP001156856">
    <property type="component" value="Unassembled WGS sequence"/>
</dbReference>